<dbReference type="GO" id="GO:0016020">
    <property type="term" value="C:membrane"/>
    <property type="evidence" value="ECO:0007669"/>
    <property type="project" value="UniProtKB-SubCell"/>
</dbReference>
<feature type="transmembrane region" description="Helical" evidence="7">
    <location>
        <begin position="206"/>
        <end position="228"/>
    </location>
</feature>
<protein>
    <recommendedName>
        <fullName evidence="8">Major facilitator superfamily (MFS) profile domain-containing protein</fullName>
    </recommendedName>
</protein>
<evidence type="ECO:0000256" key="1">
    <source>
        <dbReference type="ARBA" id="ARBA00004141"/>
    </source>
</evidence>
<feature type="domain" description="Major facilitator superfamily (MFS) profile" evidence="8">
    <location>
        <begin position="46"/>
        <end position="472"/>
    </location>
</feature>
<feature type="transmembrane region" description="Helical" evidence="7">
    <location>
        <begin position="421"/>
        <end position="441"/>
    </location>
</feature>
<feature type="transmembrane region" description="Helical" evidence="7">
    <location>
        <begin position="330"/>
        <end position="349"/>
    </location>
</feature>
<keyword evidence="6 7" id="KW-0472">Membrane</keyword>
<gene>
    <name evidence="9" type="ORF">ALP29_100213</name>
</gene>
<feature type="transmembrane region" description="Helical" evidence="7">
    <location>
        <begin position="447"/>
        <end position="467"/>
    </location>
</feature>
<dbReference type="AlphaFoldDB" id="A0A3M5VD43"/>
<dbReference type="PROSITE" id="PS50850">
    <property type="entry name" value="MFS"/>
    <property type="match status" value="1"/>
</dbReference>
<comment type="similarity">
    <text evidence="2">Belongs to the major facilitator superfamily. Sugar transporter (TC 2.A.1.1) family.</text>
</comment>
<dbReference type="InterPro" id="IPR020846">
    <property type="entry name" value="MFS_dom"/>
</dbReference>
<feature type="transmembrane region" description="Helical" evidence="7">
    <location>
        <begin position="37"/>
        <end position="56"/>
    </location>
</feature>
<dbReference type="EMBL" id="RBUA01000760">
    <property type="protein sequence ID" value="RMU55714.1"/>
    <property type="molecule type" value="Genomic_DNA"/>
</dbReference>
<evidence type="ECO:0000256" key="2">
    <source>
        <dbReference type="ARBA" id="ARBA00010992"/>
    </source>
</evidence>
<feature type="transmembrane region" description="Helical" evidence="7">
    <location>
        <begin position="91"/>
        <end position="112"/>
    </location>
</feature>
<keyword evidence="3" id="KW-0813">Transport</keyword>
<dbReference type="PROSITE" id="PS00217">
    <property type="entry name" value="SUGAR_TRANSPORT_2"/>
    <property type="match status" value="1"/>
</dbReference>
<feature type="transmembrane region" description="Helical" evidence="7">
    <location>
        <begin position="142"/>
        <end position="166"/>
    </location>
</feature>
<dbReference type="PANTHER" id="PTHR23511">
    <property type="entry name" value="SYNAPTIC VESICLE GLYCOPROTEIN 2"/>
    <property type="match status" value="1"/>
</dbReference>
<accession>A0A3M5VD43</accession>
<dbReference type="SUPFAM" id="SSF103473">
    <property type="entry name" value="MFS general substrate transporter"/>
    <property type="match status" value="1"/>
</dbReference>
<dbReference type="CDD" id="cd17316">
    <property type="entry name" value="MFS_SV2_like"/>
    <property type="match status" value="1"/>
</dbReference>
<evidence type="ECO:0000256" key="6">
    <source>
        <dbReference type="ARBA" id="ARBA00023136"/>
    </source>
</evidence>
<name>A0A3M5VD43_PSESX</name>
<dbReference type="InterPro" id="IPR005829">
    <property type="entry name" value="Sugar_transporter_CS"/>
</dbReference>
<dbReference type="Gene3D" id="1.20.1250.20">
    <property type="entry name" value="MFS general substrate transporter like domains"/>
    <property type="match status" value="1"/>
</dbReference>
<evidence type="ECO:0000259" key="8">
    <source>
        <dbReference type="PROSITE" id="PS50850"/>
    </source>
</evidence>
<feature type="transmembrane region" description="Helical" evidence="7">
    <location>
        <begin position="119"/>
        <end position="136"/>
    </location>
</feature>
<reference evidence="9 10" key="1">
    <citation type="submission" date="2018-08" db="EMBL/GenBank/DDBJ databases">
        <title>Recombination of ecologically and evolutionarily significant loci maintains genetic cohesion in the Pseudomonas syringae species complex.</title>
        <authorList>
            <person name="Dillon M."/>
            <person name="Thakur S."/>
            <person name="Almeida R.N.D."/>
            <person name="Weir B.S."/>
            <person name="Guttman D.S."/>
        </authorList>
    </citation>
    <scope>NUCLEOTIDE SEQUENCE [LARGE SCALE GENOMIC DNA]</scope>
    <source>
        <strain evidence="9 10">ICMP 14479</strain>
    </source>
</reference>
<feature type="transmembrane region" description="Helical" evidence="7">
    <location>
        <begin position="295"/>
        <end position="318"/>
    </location>
</feature>
<comment type="caution">
    <text evidence="9">The sequence shown here is derived from an EMBL/GenBank/DDBJ whole genome shotgun (WGS) entry which is preliminary data.</text>
</comment>
<dbReference type="PANTHER" id="PTHR23511:SF34">
    <property type="entry name" value="SYNAPTIC VESICLE GLYCOPROTEIN 2"/>
    <property type="match status" value="1"/>
</dbReference>
<proteinExistence type="inferred from homology"/>
<dbReference type="Proteomes" id="UP000280395">
    <property type="component" value="Unassembled WGS sequence"/>
</dbReference>
<sequence>MPGDRIWNFLMSTLPASATDTLAPHRAAHISARIDRLPAVATIWRLVALLSIGGFFELYDLFQTAYISPGLISDGIFHTGSEGVFGFSDQAAFASATFLGLFLGASLLSPIADRFGRRAIFTFALVWYTVATVLMGIQTSAVGIICMRFLVGIGLGIELVTIDAYLSELVPKRMRSSAFAFAFFIQFLSVPAVALMSWWLVPQAPFGIAGWRWVVLSSAVFALFIWQLRKRLPESPRWLAQKGRFEEADTILNNLEARCQKDHGKPLDEPDPEAISVQGNGRFADIWQPPYRRRALMLIVFHVFQAIGFFGFGNWLPALLSGQGVSVTHSLLYAFIITLAYPLGPLLFVKVANRFENKWQIVGSAMGAVIFGSLFALQTTALGLIFCGVMITFCNAWLSFSYHSYQSELFPTNIRARAVGFCYSFSRLSTVFSSLLIGFILEHLGTPGVLAFIASSMLIVMITISWFGPRTRNLALENIAH</sequence>
<keyword evidence="4 7" id="KW-0812">Transmembrane</keyword>
<evidence type="ECO:0000313" key="10">
    <source>
        <dbReference type="Proteomes" id="UP000280395"/>
    </source>
</evidence>
<dbReference type="InterPro" id="IPR036259">
    <property type="entry name" value="MFS_trans_sf"/>
</dbReference>
<evidence type="ECO:0000256" key="7">
    <source>
        <dbReference type="SAM" id="Phobius"/>
    </source>
</evidence>
<evidence type="ECO:0000256" key="3">
    <source>
        <dbReference type="ARBA" id="ARBA00022448"/>
    </source>
</evidence>
<evidence type="ECO:0000313" key="9">
    <source>
        <dbReference type="EMBL" id="RMU55714.1"/>
    </source>
</evidence>
<feature type="transmembrane region" description="Helical" evidence="7">
    <location>
        <begin position="361"/>
        <end position="377"/>
    </location>
</feature>
<organism evidence="9 10">
    <name type="scientific">Pseudomonas syringae pv. avii</name>
    <dbReference type="NCBI Taxonomy" id="663959"/>
    <lineage>
        <taxon>Bacteria</taxon>
        <taxon>Pseudomonadati</taxon>
        <taxon>Pseudomonadota</taxon>
        <taxon>Gammaproteobacteria</taxon>
        <taxon>Pseudomonadales</taxon>
        <taxon>Pseudomonadaceae</taxon>
        <taxon>Pseudomonas</taxon>
        <taxon>Pseudomonas syringae</taxon>
    </lineage>
</organism>
<feature type="transmembrane region" description="Helical" evidence="7">
    <location>
        <begin position="178"/>
        <end position="200"/>
    </location>
</feature>
<dbReference type="GO" id="GO:0022857">
    <property type="term" value="F:transmembrane transporter activity"/>
    <property type="evidence" value="ECO:0007669"/>
    <property type="project" value="InterPro"/>
</dbReference>
<feature type="transmembrane region" description="Helical" evidence="7">
    <location>
        <begin position="383"/>
        <end position="400"/>
    </location>
</feature>
<dbReference type="Pfam" id="PF00083">
    <property type="entry name" value="Sugar_tr"/>
    <property type="match status" value="1"/>
</dbReference>
<comment type="subcellular location">
    <subcellularLocation>
        <location evidence="1">Membrane</location>
        <topology evidence="1">Multi-pass membrane protein</topology>
    </subcellularLocation>
</comment>
<evidence type="ECO:0000256" key="5">
    <source>
        <dbReference type="ARBA" id="ARBA00022989"/>
    </source>
</evidence>
<dbReference type="PROSITE" id="PS00216">
    <property type="entry name" value="SUGAR_TRANSPORT_1"/>
    <property type="match status" value="1"/>
</dbReference>
<evidence type="ECO:0000256" key="4">
    <source>
        <dbReference type="ARBA" id="ARBA00022692"/>
    </source>
</evidence>
<dbReference type="InterPro" id="IPR005828">
    <property type="entry name" value="MFS_sugar_transport-like"/>
</dbReference>
<keyword evidence="5 7" id="KW-1133">Transmembrane helix</keyword>